<evidence type="ECO:0000256" key="1">
    <source>
        <dbReference type="SAM" id="MobiDB-lite"/>
    </source>
</evidence>
<dbReference type="PANTHER" id="PTHR35585:SF1">
    <property type="entry name" value="HHE DOMAIN PROTEIN (AFU_ORTHOLOGUE AFUA_4G00730)"/>
    <property type="match status" value="1"/>
</dbReference>
<gene>
    <name evidence="3" type="ORF">FHS13_003579</name>
</gene>
<organism evidence="3 4">
    <name type="scientific">Nocardiopsis algeriensis</name>
    <dbReference type="NCBI Taxonomy" id="1478215"/>
    <lineage>
        <taxon>Bacteria</taxon>
        <taxon>Bacillati</taxon>
        <taxon>Actinomycetota</taxon>
        <taxon>Actinomycetes</taxon>
        <taxon>Streptosporangiales</taxon>
        <taxon>Nocardiopsidaceae</taxon>
        <taxon>Nocardiopsis</taxon>
    </lineage>
</organism>
<dbReference type="PANTHER" id="PTHR35585">
    <property type="entry name" value="HHE DOMAIN PROTEIN (AFU_ORTHOLOGUE AFUA_4G00730)"/>
    <property type="match status" value="1"/>
</dbReference>
<evidence type="ECO:0000313" key="3">
    <source>
        <dbReference type="EMBL" id="MBB6121605.1"/>
    </source>
</evidence>
<feature type="region of interest" description="Disordered" evidence="1">
    <location>
        <begin position="146"/>
        <end position="191"/>
    </location>
</feature>
<sequence length="191" mass="22253">MAEDVITLITREHREMERMFQRLETNRAERSHVLGKVETMFLAHSRAEEEEVYPVIAREAGEKEEAHHGAEEHHEAERLLARLKECDPDSEEFDQRLKEFVDAVNHHVEEEESDVLPALKQVADDARLRELGRVFEERRAQEIRAHEQRIAQQAPDQQLYAEAREAGFEDLSELDPKDLPGAVDEARRELD</sequence>
<dbReference type="RefSeq" id="WP_184293058.1">
    <property type="nucleotide sequence ID" value="NZ_JACHJO010000011.1"/>
</dbReference>
<dbReference type="EMBL" id="JACHJO010000011">
    <property type="protein sequence ID" value="MBB6121605.1"/>
    <property type="molecule type" value="Genomic_DNA"/>
</dbReference>
<dbReference type="Pfam" id="PF01814">
    <property type="entry name" value="Hemerythrin"/>
    <property type="match status" value="1"/>
</dbReference>
<dbReference type="InterPro" id="IPR012312">
    <property type="entry name" value="Hemerythrin-like"/>
</dbReference>
<dbReference type="AlphaFoldDB" id="A0A841IYS2"/>
<feature type="domain" description="Hemerythrin-like" evidence="2">
    <location>
        <begin position="5"/>
        <end position="119"/>
    </location>
</feature>
<proteinExistence type="predicted"/>
<protein>
    <submittedName>
        <fullName evidence="3">Hemerythrin superfamily protein</fullName>
    </submittedName>
</protein>
<dbReference type="Proteomes" id="UP000536604">
    <property type="component" value="Unassembled WGS sequence"/>
</dbReference>
<dbReference type="Gene3D" id="1.20.120.520">
    <property type="entry name" value="nmb1532 protein domain like"/>
    <property type="match status" value="1"/>
</dbReference>
<comment type="caution">
    <text evidence="3">The sequence shown here is derived from an EMBL/GenBank/DDBJ whole genome shotgun (WGS) entry which is preliminary data.</text>
</comment>
<evidence type="ECO:0000313" key="4">
    <source>
        <dbReference type="Proteomes" id="UP000536604"/>
    </source>
</evidence>
<name>A0A841IYS2_9ACTN</name>
<evidence type="ECO:0000259" key="2">
    <source>
        <dbReference type="Pfam" id="PF01814"/>
    </source>
</evidence>
<keyword evidence="4" id="KW-1185">Reference proteome</keyword>
<feature type="compositionally biased region" description="Basic and acidic residues" evidence="1">
    <location>
        <begin position="174"/>
        <end position="191"/>
    </location>
</feature>
<accession>A0A841IYS2</accession>
<reference evidence="3 4" key="1">
    <citation type="submission" date="2020-08" db="EMBL/GenBank/DDBJ databases">
        <title>Genomic Encyclopedia of Type Strains, Phase III (KMG-III): the genomes of soil and plant-associated and newly described type strains.</title>
        <authorList>
            <person name="Whitman W."/>
        </authorList>
    </citation>
    <scope>NUCLEOTIDE SEQUENCE [LARGE SCALE GENOMIC DNA]</scope>
    <source>
        <strain evidence="3 4">CECT 8712</strain>
    </source>
</reference>